<name>A0ABS8UZX7_DATST</name>
<keyword evidence="3" id="KW-1185">Reference proteome</keyword>
<organism evidence="2 3">
    <name type="scientific">Datura stramonium</name>
    <name type="common">Jimsonweed</name>
    <name type="synonym">Common thornapple</name>
    <dbReference type="NCBI Taxonomy" id="4076"/>
    <lineage>
        <taxon>Eukaryota</taxon>
        <taxon>Viridiplantae</taxon>
        <taxon>Streptophyta</taxon>
        <taxon>Embryophyta</taxon>
        <taxon>Tracheophyta</taxon>
        <taxon>Spermatophyta</taxon>
        <taxon>Magnoliopsida</taxon>
        <taxon>eudicotyledons</taxon>
        <taxon>Gunneridae</taxon>
        <taxon>Pentapetalae</taxon>
        <taxon>asterids</taxon>
        <taxon>lamiids</taxon>
        <taxon>Solanales</taxon>
        <taxon>Solanaceae</taxon>
        <taxon>Solanoideae</taxon>
        <taxon>Datureae</taxon>
        <taxon>Datura</taxon>
    </lineage>
</organism>
<proteinExistence type="predicted"/>
<dbReference type="Proteomes" id="UP000823775">
    <property type="component" value="Unassembled WGS sequence"/>
</dbReference>
<evidence type="ECO:0000313" key="3">
    <source>
        <dbReference type="Proteomes" id="UP000823775"/>
    </source>
</evidence>
<protein>
    <submittedName>
        <fullName evidence="2">Uncharacterized protein</fullName>
    </submittedName>
</protein>
<gene>
    <name evidence="2" type="ORF">HAX54_025297</name>
</gene>
<evidence type="ECO:0000313" key="2">
    <source>
        <dbReference type="EMBL" id="MCD9640154.1"/>
    </source>
</evidence>
<sequence length="143" mass="15792">MSWSKRRRHTKWFLRGDPIRHFVNGNPDTNLSNRVSFSILTFTTVSSRGKDDRGVRKIKFSSSLSVVSTIVIAGARTEEKGRMGETSDAVDTPKSYKEGCEEETGVFEKGFSKGVEEEDGKTMQVSIEMSGTGVSMSLEGEEG</sequence>
<comment type="caution">
    <text evidence="2">The sequence shown here is derived from an EMBL/GenBank/DDBJ whole genome shotgun (WGS) entry which is preliminary data.</text>
</comment>
<evidence type="ECO:0000256" key="1">
    <source>
        <dbReference type="SAM" id="MobiDB-lite"/>
    </source>
</evidence>
<reference evidence="2 3" key="1">
    <citation type="journal article" date="2021" name="BMC Genomics">
        <title>Datura genome reveals duplications of psychoactive alkaloid biosynthetic genes and high mutation rate following tissue culture.</title>
        <authorList>
            <person name="Rajewski A."/>
            <person name="Carter-House D."/>
            <person name="Stajich J."/>
            <person name="Litt A."/>
        </authorList>
    </citation>
    <scope>NUCLEOTIDE SEQUENCE [LARGE SCALE GENOMIC DNA]</scope>
    <source>
        <strain evidence="2">AR-01</strain>
    </source>
</reference>
<dbReference type="EMBL" id="JACEIK010003071">
    <property type="protein sequence ID" value="MCD9640154.1"/>
    <property type="molecule type" value="Genomic_DNA"/>
</dbReference>
<accession>A0ABS8UZX7</accession>
<feature type="region of interest" description="Disordered" evidence="1">
    <location>
        <begin position="79"/>
        <end position="99"/>
    </location>
</feature>